<gene>
    <name evidence="2" type="ORF">EC912_101749</name>
</gene>
<sequence>MTKKIYIDSCVLILALKASEDAIASRAIAEISQDDAEYFFSPVTVLEVMPAPMRNGKHEQVEFYDAWFGTAKQIWYDDTVHQNAVEQATKHAIQPLDAVHVASAIVAGASELVTAEKATKPMFTSTEMKVRSIR</sequence>
<evidence type="ECO:0000313" key="2">
    <source>
        <dbReference type="EMBL" id="TCV97732.1"/>
    </source>
</evidence>
<reference evidence="2 3" key="1">
    <citation type="submission" date="2019-03" db="EMBL/GenBank/DDBJ databases">
        <title>Above-ground endophytic microbial communities from plants in different locations in the United States.</title>
        <authorList>
            <person name="Frank C."/>
        </authorList>
    </citation>
    <scope>NUCLEOTIDE SEQUENCE [LARGE SCALE GENOMIC DNA]</scope>
    <source>
        <strain evidence="2 3">LP_13_YM</strain>
    </source>
</reference>
<keyword evidence="3" id="KW-1185">Reference proteome</keyword>
<comment type="caution">
    <text evidence="2">The sequence shown here is derived from an EMBL/GenBank/DDBJ whole genome shotgun (WGS) entry which is preliminary data.</text>
</comment>
<accession>A0A4R3YYV0</accession>
<dbReference type="CDD" id="cd09854">
    <property type="entry name" value="PIN_VapC-like"/>
    <property type="match status" value="1"/>
</dbReference>
<protein>
    <submittedName>
        <fullName evidence="2">PIN domain-containing protein</fullName>
    </submittedName>
</protein>
<feature type="domain" description="PIN" evidence="1">
    <location>
        <begin position="5"/>
        <end position="116"/>
    </location>
</feature>
<dbReference type="Proteomes" id="UP000295645">
    <property type="component" value="Unassembled WGS sequence"/>
</dbReference>
<dbReference type="Pfam" id="PF01850">
    <property type="entry name" value="PIN"/>
    <property type="match status" value="1"/>
</dbReference>
<dbReference type="OrthoDB" id="5772197at2"/>
<dbReference type="AlphaFoldDB" id="A0A4R3YYV0"/>
<dbReference type="Gene3D" id="3.40.50.1010">
    <property type="entry name" value="5'-nuclease"/>
    <property type="match status" value="1"/>
</dbReference>
<dbReference type="InterPro" id="IPR002716">
    <property type="entry name" value="PIN_dom"/>
</dbReference>
<dbReference type="SUPFAM" id="SSF88723">
    <property type="entry name" value="PIN domain-like"/>
    <property type="match status" value="1"/>
</dbReference>
<proteinExistence type="predicted"/>
<evidence type="ECO:0000259" key="1">
    <source>
        <dbReference type="Pfam" id="PF01850"/>
    </source>
</evidence>
<organism evidence="2 3">
    <name type="scientific">Luteibacter rhizovicinus</name>
    <dbReference type="NCBI Taxonomy" id="242606"/>
    <lineage>
        <taxon>Bacteria</taxon>
        <taxon>Pseudomonadati</taxon>
        <taxon>Pseudomonadota</taxon>
        <taxon>Gammaproteobacteria</taxon>
        <taxon>Lysobacterales</taxon>
        <taxon>Rhodanobacteraceae</taxon>
        <taxon>Luteibacter</taxon>
    </lineage>
</organism>
<dbReference type="InterPro" id="IPR029060">
    <property type="entry name" value="PIN-like_dom_sf"/>
</dbReference>
<dbReference type="EMBL" id="SMCS01000001">
    <property type="protein sequence ID" value="TCV97732.1"/>
    <property type="molecule type" value="Genomic_DNA"/>
</dbReference>
<evidence type="ECO:0000313" key="3">
    <source>
        <dbReference type="Proteomes" id="UP000295645"/>
    </source>
</evidence>
<dbReference type="RefSeq" id="WP_132141765.1">
    <property type="nucleotide sequence ID" value="NZ_SMCS01000001.1"/>
</dbReference>
<name>A0A4R3YYV0_9GAMM</name>